<dbReference type="PANTHER" id="PTHR31286:SF167">
    <property type="entry name" value="OS09G0268800 PROTEIN"/>
    <property type="match status" value="1"/>
</dbReference>
<evidence type="ECO:0008006" key="6">
    <source>
        <dbReference type="Google" id="ProtNLM"/>
    </source>
</evidence>
<name>A0AAE1MX31_9FABA</name>
<evidence type="ECO:0000313" key="4">
    <source>
        <dbReference type="EMBL" id="KAK4278799.1"/>
    </source>
</evidence>
<evidence type="ECO:0000313" key="5">
    <source>
        <dbReference type="Proteomes" id="UP001293593"/>
    </source>
</evidence>
<dbReference type="Pfam" id="PF14392">
    <property type="entry name" value="zf-CCHC_4"/>
    <property type="match status" value="1"/>
</dbReference>
<proteinExistence type="predicted"/>
<dbReference type="AlphaFoldDB" id="A0AAE1MX31"/>
<feature type="domain" description="DUF4283" evidence="2">
    <location>
        <begin position="1"/>
        <end position="54"/>
    </location>
</feature>
<dbReference type="PANTHER" id="PTHR31286">
    <property type="entry name" value="GLYCINE-RICH CELL WALL STRUCTURAL PROTEIN 1.8-LIKE"/>
    <property type="match status" value="1"/>
</dbReference>
<feature type="compositionally biased region" description="Basic and acidic residues" evidence="1">
    <location>
        <begin position="264"/>
        <end position="275"/>
    </location>
</feature>
<dbReference type="InterPro" id="IPR025558">
    <property type="entry name" value="DUF4283"/>
</dbReference>
<protein>
    <recommendedName>
        <fullName evidence="6">CCHC-type domain-containing protein</fullName>
    </recommendedName>
</protein>
<comment type="caution">
    <text evidence="4">The sequence shown here is derived from an EMBL/GenBank/DDBJ whole genome shotgun (WGS) entry which is preliminary data.</text>
</comment>
<feature type="region of interest" description="Disordered" evidence="1">
    <location>
        <begin position="264"/>
        <end position="291"/>
    </location>
</feature>
<sequence>MEAILRKAWNLQEGLDIIEVNGNAFMFRFEKEEEYSRILRGRPWSINGCVLNLLECSRYNSVEEFDFSRCSVWIQIHNVPMEAWCLENAITLGEHVGEVVLAEDPVYKGRYLRNFLRARVILDLRKPLAYGFWLPRPDGRKIWISIRYEKLQSFCYNCGKISHDNRFCSSAQLMSIYKPNEPRFGAWLTSTACLSMDEVLTMVKDEGEETRYVQKLKDLATQRREAKNHQQGSRVPEDGTDELFSINLLRSTIVWKGEEEVKNSTPMKRVDDNSLAKDIPNPEQHNGGRDREPLDAVKATVRSILSKVKERHQEMSRSKCLKSEVIVNTEHVTPNFSKMAPPKDLEENSMALVLYNGEDYGKILGGLKGLRLKRKTDEEVVPECSERRKTSMLARNPESDISTMANYLRKTKARLKRSGRRKGKEGKENIPAEVMYEVGVMGESEADISMDSDFVFKAGGSRRRMLKAEGSGGWPSSATKTS</sequence>
<dbReference type="Pfam" id="PF14111">
    <property type="entry name" value="DUF4283"/>
    <property type="match status" value="1"/>
</dbReference>
<accession>A0AAE1MX31</accession>
<gene>
    <name evidence="4" type="ORF">QN277_016597</name>
</gene>
<dbReference type="EMBL" id="JAWXYG010000003">
    <property type="protein sequence ID" value="KAK4278799.1"/>
    <property type="molecule type" value="Genomic_DNA"/>
</dbReference>
<keyword evidence="5" id="KW-1185">Reference proteome</keyword>
<dbReference type="InterPro" id="IPR025836">
    <property type="entry name" value="Zn_knuckle_CX2CX4HX4C"/>
</dbReference>
<dbReference type="Proteomes" id="UP001293593">
    <property type="component" value="Unassembled WGS sequence"/>
</dbReference>
<evidence type="ECO:0000259" key="2">
    <source>
        <dbReference type="Pfam" id="PF14111"/>
    </source>
</evidence>
<dbReference type="InterPro" id="IPR040256">
    <property type="entry name" value="At4g02000-like"/>
</dbReference>
<organism evidence="4 5">
    <name type="scientific">Acacia crassicarpa</name>
    <name type="common">northern wattle</name>
    <dbReference type="NCBI Taxonomy" id="499986"/>
    <lineage>
        <taxon>Eukaryota</taxon>
        <taxon>Viridiplantae</taxon>
        <taxon>Streptophyta</taxon>
        <taxon>Embryophyta</taxon>
        <taxon>Tracheophyta</taxon>
        <taxon>Spermatophyta</taxon>
        <taxon>Magnoliopsida</taxon>
        <taxon>eudicotyledons</taxon>
        <taxon>Gunneridae</taxon>
        <taxon>Pentapetalae</taxon>
        <taxon>rosids</taxon>
        <taxon>fabids</taxon>
        <taxon>Fabales</taxon>
        <taxon>Fabaceae</taxon>
        <taxon>Caesalpinioideae</taxon>
        <taxon>mimosoid clade</taxon>
        <taxon>Acacieae</taxon>
        <taxon>Acacia</taxon>
    </lineage>
</organism>
<evidence type="ECO:0000256" key="1">
    <source>
        <dbReference type="SAM" id="MobiDB-lite"/>
    </source>
</evidence>
<feature type="domain" description="Zinc knuckle CX2CX4HX4C" evidence="3">
    <location>
        <begin position="122"/>
        <end position="169"/>
    </location>
</feature>
<reference evidence="4" key="1">
    <citation type="submission" date="2023-10" db="EMBL/GenBank/DDBJ databases">
        <title>Chromosome-level genome of the transformable northern wattle, Acacia crassicarpa.</title>
        <authorList>
            <person name="Massaro I."/>
            <person name="Sinha N.R."/>
            <person name="Poethig S."/>
            <person name="Leichty A.R."/>
        </authorList>
    </citation>
    <scope>NUCLEOTIDE SEQUENCE</scope>
    <source>
        <strain evidence="4">Acra3RX</strain>
        <tissue evidence="4">Leaf</tissue>
    </source>
</reference>
<evidence type="ECO:0000259" key="3">
    <source>
        <dbReference type="Pfam" id="PF14392"/>
    </source>
</evidence>